<dbReference type="CDD" id="cd03257">
    <property type="entry name" value="ABC_NikE_OppD_transporters"/>
    <property type="match status" value="1"/>
</dbReference>
<dbReference type="NCBIfam" id="TIGR01727">
    <property type="entry name" value="oligo_HPY"/>
    <property type="match status" value="1"/>
</dbReference>
<protein>
    <submittedName>
        <fullName evidence="9">ABC transporter ATP-binding protein</fullName>
    </submittedName>
</protein>
<dbReference type="InterPro" id="IPR003439">
    <property type="entry name" value="ABC_transporter-like_ATP-bd"/>
</dbReference>
<dbReference type="PANTHER" id="PTHR43297">
    <property type="entry name" value="OLIGOPEPTIDE TRANSPORT ATP-BINDING PROTEIN APPD"/>
    <property type="match status" value="1"/>
</dbReference>
<dbReference type="Proteomes" id="UP000678243">
    <property type="component" value="Unassembled WGS sequence"/>
</dbReference>
<dbReference type="SUPFAM" id="SSF52540">
    <property type="entry name" value="P-loop containing nucleoside triphosphate hydrolases"/>
    <property type="match status" value="1"/>
</dbReference>
<comment type="caution">
    <text evidence="9">The sequence shown here is derived from an EMBL/GenBank/DDBJ whole genome shotgun (WGS) entry which is preliminary data.</text>
</comment>
<evidence type="ECO:0000259" key="8">
    <source>
        <dbReference type="PROSITE" id="PS50893"/>
    </source>
</evidence>
<dbReference type="InterPro" id="IPR013563">
    <property type="entry name" value="Oligopep_ABC_C"/>
</dbReference>
<dbReference type="InterPro" id="IPR003593">
    <property type="entry name" value="AAA+_ATPase"/>
</dbReference>
<dbReference type="PANTHER" id="PTHR43297:SF2">
    <property type="entry name" value="DIPEPTIDE TRANSPORT ATP-BINDING PROTEIN DPPD"/>
    <property type="match status" value="1"/>
</dbReference>
<evidence type="ECO:0000256" key="2">
    <source>
        <dbReference type="ARBA" id="ARBA00005417"/>
    </source>
</evidence>
<organism evidence="9 10">
    <name type="scientific">Microbacterium paraoxydans</name>
    <dbReference type="NCBI Taxonomy" id="199592"/>
    <lineage>
        <taxon>Bacteria</taxon>
        <taxon>Bacillati</taxon>
        <taxon>Actinomycetota</taxon>
        <taxon>Actinomycetes</taxon>
        <taxon>Micrococcales</taxon>
        <taxon>Microbacteriaceae</taxon>
        <taxon>Microbacterium</taxon>
    </lineage>
</organism>
<dbReference type="InterPro" id="IPR027417">
    <property type="entry name" value="P-loop_NTPase"/>
</dbReference>
<keyword evidence="6 9" id="KW-0067">ATP-binding</keyword>
<evidence type="ECO:0000256" key="3">
    <source>
        <dbReference type="ARBA" id="ARBA00022448"/>
    </source>
</evidence>
<keyword evidence="5" id="KW-0547">Nucleotide-binding</keyword>
<proteinExistence type="inferred from homology"/>
<comment type="subcellular location">
    <subcellularLocation>
        <location evidence="1">Cell membrane</location>
        <topology evidence="1">Peripheral membrane protein</topology>
    </subcellularLocation>
</comment>
<evidence type="ECO:0000256" key="4">
    <source>
        <dbReference type="ARBA" id="ARBA00022475"/>
    </source>
</evidence>
<keyword evidence="10" id="KW-1185">Reference proteome</keyword>
<evidence type="ECO:0000256" key="5">
    <source>
        <dbReference type="ARBA" id="ARBA00022741"/>
    </source>
</evidence>
<evidence type="ECO:0000256" key="1">
    <source>
        <dbReference type="ARBA" id="ARBA00004202"/>
    </source>
</evidence>
<dbReference type="InterPro" id="IPR050388">
    <property type="entry name" value="ABC_Ni/Peptide_Import"/>
</dbReference>
<evidence type="ECO:0000256" key="7">
    <source>
        <dbReference type="ARBA" id="ARBA00023136"/>
    </source>
</evidence>
<accession>A0ABS5IM93</accession>
<name>A0ABS5IM93_9MICO</name>
<dbReference type="Pfam" id="PF08352">
    <property type="entry name" value="oligo_HPY"/>
    <property type="match status" value="1"/>
</dbReference>
<dbReference type="RefSeq" id="WP_211542628.1">
    <property type="nucleotide sequence ID" value="NZ_JAGTUK010000002.1"/>
</dbReference>
<keyword evidence="7" id="KW-0472">Membrane</keyword>
<dbReference type="SMART" id="SM00382">
    <property type="entry name" value="AAA"/>
    <property type="match status" value="1"/>
</dbReference>
<dbReference type="Gene3D" id="3.40.50.300">
    <property type="entry name" value="P-loop containing nucleotide triphosphate hydrolases"/>
    <property type="match status" value="1"/>
</dbReference>
<evidence type="ECO:0000313" key="9">
    <source>
        <dbReference type="EMBL" id="MBS0024079.1"/>
    </source>
</evidence>
<feature type="domain" description="ABC transporter" evidence="8">
    <location>
        <begin position="6"/>
        <end position="256"/>
    </location>
</feature>
<keyword evidence="4" id="KW-1003">Cell membrane</keyword>
<reference evidence="9 10" key="1">
    <citation type="submission" date="2021-04" db="EMBL/GenBank/DDBJ databases">
        <title>Whole genome analysis of root endophytic bacterium Microbacterium paraoxydans ku-mp colonizing RP-bio226 rice variety.</title>
        <authorList>
            <person name="Ulaganathan K."/>
            <person name="Latha B."/>
        </authorList>
    </citation>
    <scope>NUCLEOTIDE SEQUENCE [LARGE SCALE GENOMIC DNA]</scope>
    <source>
        <strain evidence="10">ku-mp</strain>
    </source>
</reference>
<dbReference type="GO" id="GO:0005524">
    <property type="term" value="F:ATP binding"/>
    <property type="evidence" value="ECO:0007669"/>
    <property type="project" value="UniProtKB-KW"/>
</dbReference>
<evidence type="ECO:0000256" key="6">
    <source>
        <dbReference type="ARBA" id="ARBA00022840"/>
    </source>
</evidence>
<dbReference type="PROSITE" id="PS50893">
    <property type="entry name" value="ABC_TRANSPORTER_2"/>
    <property type="match status" value="1"/>
</dbReference>
<dbReference type="EMBL" id="JAGTUK010000002">
    <property type="protein sequence ID" value="MBS0024079.1"/>
    <property type="molecule type" value="Genomic_DNA"/>
</dbReference>
<comment type="similarity">
    <text evidence="2">Belongs to the ABC transporter superfamily.</text>
</comment>
<dbReference type="Pfam" id="PF00005">
    <property type="entry name" value="ABC_tran"/>
    <property type="match status" value="1"/>
</dbReference>
<gene>
    <name evidence="9" type="ORF">KE274_08130</name>
</gene>
<keyword evidence="3" id="KW-0813">Transport</keyword>
<sequence length="331" mass="35101">MTEKLLTVEELVVRIPTADGPSELLGGVNLEVHRGEIVGVAGESGSGKSLTALAILGLLPTGASTDGAIRFDGEDIVRWPERRMRALRGGRIGMVFQDPMTTLNPLHRVGDQIAEAYRIHHPAAGRTAARNKAVEVLELVGVPEPQRRARQYPHQWSGGMRQRAVIAMALVNEPELVIADEATTALDATIQAQVIDVLLRAKEALGVSVLFISHDLGLIGQIADTAVVMYAGRVVESAAAASILGDARHPYSRALVASRPGASPPGTALPTIPGIPARPGSAASGCAFAPRCGFVGRSERCREETPLLLPPEPGRLSACHFRDDPRMELAS</sequence>
<evidence type="ECO:0000313" key="10">
    <source>
        <dbReference type="Proteomes" id="UP000678243"/>
    </source>
</evidence>